<dbReference type="PANTHER" id="PTHR13074:SF9">
    <property type="entry name" value="MEDIATOR OF RNA POLYMERASE II TRANSCRIPTION SUBUNIT 8"/>
    <property type="match status" value="1"/>
</dbReference>
<evidence type="ECO:0000256" key="2">
    <source>
        <dbReference type="ARBA" id="ARBA00005716"/>
    </source>
</evidence>
<sequence length="324" mass="35177">REEKQLETSVESLISRVAHVKAALHSFIYKLENEYERLMWPSVLDNFALLSGQLNTINKLLRNEKTPSFRNQVIIPLLLSPDRDEDLAVKVFTILVTLPQKLTEQRLPVFSHEIVPDYLRTKPDPEVEEQEKQLSAEAARMGVEVAQVGAALCSPNGAGSRPGGLPLRHLRRRSAPVHPGRGSGGLRAFVCLCEQKQIQALNKVCSGLLEKLNNPREERDAESISLRQNKQYFNPADTNTLVGAVAFGRGLSKCRPAGPVAPGHPGPGTMMGGGTALQQAAIGGGAVQQAGSVVPQQQGQQGKMASSIKTNIKSASSSMHPYNR</sequence>
<dbReference type="Pfam" id="PF10232">
    <property type="entry name" value="Med8"/>
    <property type="match status" value="2"/>
</dbReference>
<dbReference type="EMBL" id="CAAE01014488">
    <property type="protein sequence ID" value="CAF96636.1"/>
    <property type="molecule type" value="Genomic_DNA"/>
</dbReference>
<reference evidence="10" key="1">
    <citation type="journal article" date="2004" name="Nature">
        <title>Genome duplication in the teleost fish Tetraodon nigroviridis reveals the early vertebrate proto-karyotype.</title>
        <authorList>
            <person name="Jaillon O."/>
            <person name="Aury J.-M."/>
            <person name="Brunet F."/>
            <person name="Petit J.-L."/>
            <person name="Stange-Thomann N."/>
            <person name="Mauceli E."/>
            <person name="Bouneau L."/>
            <person name="Fischer C."/>
            <person name="Ozouf-Costaz C."/>
            <person name="Bernot A."/>
            <person name="Nicaud S."/>
            <person name="Jaffe D."/>
            <person name="Fisher S."/>
            <person name="Lutfalla G."/>
            <person name="Dossat C."/>
            <person name="Segurens B."/>
            <person name="Dasilva C."/>
            <person name="Salanoubat M."/>
            <person name="Levy M."/>
            <person name="Boudet N."/>
            <person name="Castellano S."/>
            <person name="Anthouard V."/>
            <person name="Jubin C."/>
            <person name="Castelli V."/>
            <person name="Katinka M."/>
            <person name="Vacherie B."/>
            <person name="Biemont C."/>
            <person name="Skalli Z."/>
            <person name="Cattolico L."/>
            <person name="Poulain J."/>
            <person name="De Berardinis V."/>
            <person name="Cruaud C."/>
            <person name="Duprat S."/>
            <person name="Brottier P."/>
            <person name="Coutanceau J.-P."/>
            <person name="Gouzy J."/>
            <person name="Parra G."/>
            <person name="Lardier G."/>
            <person name="Chapple C."/>
            <person name="McKernan K.J."/>
            <person name="McEwan P."/>
            <person name="Bosak S."/>
            <person name="Kellis M."/>
            <person name="Volff J.-N."/>
            <person name="Guigo R."/>
            <person name="Zody M.C."/>
            <person name="Mesirov J."/>
            <person name="Lindblad-Toh K."/>
            <person name="Birren B."/>
            <person name="Nusbaum C."/>
            <person name="Kahn D."/>
            <person name="Robinson-Rechavi M."/>
            <person name="Laudet V."/>
            <person name="Schachter V."/>
            <person name="Quetier F."/>
            <person name="Saurin W."/>
            <person name="Scarpelli C."/>
            <person name="Wincker P."/>
            <person name="Lander E.S."/>
            <person name="Weissenbach J."/>
            <person name="Roest Crollius H."/>
        </authorList>
    </citation>
    <scope>NUCLEOTIDE SEQUENCE [LARGE SCALE GENOMIC DNA]</scope>
</reference>
<feature type="compositionally biased region" description="Polar residues" evidence="9">
    <location>
        <begin position="303"/>
        <end position="324"/>
    </location>
</feature>
<name>Q4SRU6_TETNG</name>
<dbReference type="InterPro" id="IPR019364">
    <property type="entry name" value="Mediatior_Med8_fun/met"/>
</dbReference>
<feature type="region of interest" description="Disordered" evidence="9">
    <location>
        <begin position="295"/>
        <end position="324"/>
    </location>
</feature>
<dbReference type="GO" id="GO:0070847">
    <property type="term" value="C:core mediator complex"/>
    <property type="evidence" value="ECO:0007669"/>
    <property type="project" value="TreeGrafter"/>
</dbReference>
<dbReference type="OrthoDB" id="150687at2759"/>
<keyword evidence="4 8" id="KW-0010">Activator</keyword>
<reference evidence="10" key="2">
    <citation type="submission" date="2004-02" db="EMBL/GenBank/DDBJ databases">
        <authorList>
            <consortium name="Genoscope"/>
            <consortium name="Whitehead Institute Centre for Genome Research"/>
        </authorList>
    </citation>
    <scope>NUCLEOTIDE SEQUENCE</scope>
</reference>
<organism evidence="10">
    <name type="scientific">Tetraodon nigroviridis</name>
    <name type="common">Spotted green pufferfish</name>
    <name type="synonym">Chelonodon nigroviridis</name>
    <dbReference type="NCBI Taxonomy" id="99883"/>
    <lineage>
        <taxon>Eukaryota</taxon>
        <taxon>Metazoa</taxon>
        <taxon>Chordata</taxon>
        <taxon>Craniata</taxon>
        <taxon>Vertebrata</taxon>
        <taxon>Euteleostomi</taxon>
        <taxon>Actinopterygii</taxon>
        <taxon>Neopterygii</taxon>
        <taxon>Teleostei</taxon>
        <taxon>Neoteleostei</taxon>
        <taxon>Acanthomorphata</taxon>
        <taxon>Eupercaria</taxon>
        <taxon>Tetraodontiformes</taxon>
        <taxon>Tetradontoidea</taxon>
        <taxon>Tetraodontidae</taxon>
        <taxon>Tetraodon</taxon>
    </lineage>
</organism>
<keyword evidence="3 8" id="KW-0805">Transcription regulation</keyword>
<protein>
    <recommendedName>
        <fullName evidence="8">Mediator of RNA polymerase II transcription subunit 8</fullName>
    </recommendedName>
    <alternativeName>
        <fullName evidence="8">Mediator complex subunit 8</fullName>
    </alternativeName>
</protein>
<dbReference type="GO" id="GO:0003712">
    <property type="term" value="F:transcription coregulator activity"/>
    <property type="evidence" value="ECO:0007669"/>
    <property type="project" value="InterPro"/>
</dbReference>
<evidence type="ECO:0000256" key="5">
    <source>
        <dbReference type="ARBA" id="ARBA00023163"/>
    </source>
</evidence>
<dbReference type="AlphaFoldDB" id="Q4SRU6"/>
<keyword evidence="6 8" id="KW-0539">Nucleus</keyword>
<evidence type="ECO:0000256" key="7">
    <source>
        <dbReference type="ARBA" id="ARBA00025248"/>
    </source>
</evidence>
<comment type="similarity">
    <text evidence="2 8">Belongs to the Mediator complex subunit 8 family.</text>
</comment>
<evidence type="ECO:0000256" key="8">
    <source>
        <dbReference type="RuleBase" id="RU364144"/>
    </source>
</evidence>
<dbReference type="GO" id="GO:0000978">
    <property type="term" value="F:RNA polymerase II cis-regulatory region sequence-specific DNA binding"/>
    <property type="evidence" value="ECO:0007669"/>
    <property type="project" value="TreeGrafter"/>
</dbReference>
<accession>Q4SRU6</accession>
<evidence type="ECO:0000256" key="3">
    <source>
        <dbReference type="ARBA" id="ARBA00023015"/>
    </source>
</evidence>
<evidence type="ECO:0000256" key="1">
    <source>
        <dbReference type="ARBA" id="ARBA00004123"/>
    </source>
</evidence>
<gene>
    <name evidence="8" type="primary">MED8</name>
    <name evidence="10" type="ORF">GSTENG00013745001</name>
</gene>
<proteinExistence type="inferred from homology"/>
<comment type="subunit">
    <text evidence="8">Component of the Mediator complex.</text>
</comment>
<dbReference type="GO" id="GO:0016592">
    <property type="term" value="C:mediator complex"/>
    <property type="evidence" value="ECO:0007669"/>
    <property type="project" value="InterPro"/>
</dbReference>
<comment type="function">
    <text evidence="7">Component of the Mediator complex, a coactivator involved in the regulated transcription of nearly all RNA polymerase II-dependent genes. Mediator functions as a bridge to convey information from gene-specific regulatory proteins to the basal RNA polymerase II transcription machinery. Mediator is recruited to promoters by direct interactions with regulatory proteins and serves as a scaffold for the assembly of a functional preinitiation complex with RNA polymerase II and the general transcription factors. May play a role as a target recruitment subunit in E3 ubiquitin-protein ligase complexes and thus in ubiquitination and subsequent proteasomal degradation of target proteins.</text>
</comment>
<evidence type="ECO:0000256" key="9">
    <source>
        <dbReference type="SAM" id="MobiDB-lite"/>
    </source>
</evidence>
<dbReference type="GO" id="GO:0006357">
    <property type="term" value="P:regulation of transcription by RNA polymerase II"/>
    <property type="evidence" value="ECO:0007669"/>
    <property type="project" value="InterPro"/>
</dbReference>
<evidence type="ECO:0000313" key="10">
    <source>
        <dbReference type="EMBL" id="CAF96636.1"/>
    </source>
</evidence>
<evidence type="ECO:0000256" key="4">
    <source>
        <dbReference type="ARBA" id="ARBA00023159"/>
    </source>
</evidence>
<feature type="non-terminal residue" evidence="10">
    <location>
        <position position="1"/>
    </location>
</feature>
<evidence type="ECO:0000256" key="6">
    <source>
        <dbReference type="ARBA" id="ARBA00023242"/>
    </source>
</evidence>
<comment type="subcellular location">
    <subcellularLocation>
        <location evidence="1 8">Nucleus</location>
    </subcellularLocation>
</comment>
<dbReference type="PANTHER" id="PTHR13074">
    <property type="entry name" value="MEDIATOR OF RNA POLYMERASE II TRANSCRIPTION SUBUNIT 8"/>
    <property type="match status" value="1"/>
</dbReference>
<dbReference type="KEGG" id="tng:GSTEN00013745G001"/>
<keyword evidence="5 8" id="KW-0804">Transcription</keyword>